<dbReference type="GO" id="GO:0031956">
    <property type="term" value="F:medium-chain fatty acid-CoA ligase activity"/>
    <property type="evidence" value="ECO:0007669"/>
    <property type="project" value="UniProtKB-EC"/>
</dbReference>
<reference evidence="10" key="1">
    <citation type="submission" date="2025-08" db="UniProtKB">
        <authorList>
            <consortium name="Ensembl"/>
        </authorList>
    </citation>
    <scope>IDENTIFICATION</scope>
</reference>
<dbReference type="PANTHER" id="PTHR43605">
    <property type="entry name" value="ACYL-COENZYME A SYNTHETASE"/>
    <property type="match status" value="1"/>
</dbReference>
<dbReference type="EC" id="6.2.1.2" evidence="7"/>
<evidence type="ECO:0000313" key="10">
    <source>
        <dbReference type="Ensembl" id="ENSSMRP00000021906.1"/>
    </source>
</evidence>
<dbReference type="InterPro" id="IPR020845">
    <property type="entry name" value="AMP-binding_CS"/>
</dbReference>
<dbReference type="Pfam" id="PF00501">
    <property type="entry name" value="AMP-binding"/>
    <property type="match status" value="1"/>
</dbReference>
<dbReference type="InterPro" id="IPR051087">
    <property type="entry name" value="Mitochondrial_ACSM"/>
</dbReference>
<dbReference type="GO" id="GO:0005524">
    <property type="term" value="F:ATP binding"/>
    <property type="evidence" value="ECO:0007669"/>
    <property type="project" value="UniProtKB-KW"/>
</dbReference>
<proteinExistence type="inferred from homology"/>
<evidence type="ECO:0000256" key="4">
    <source>
        <dbReference type="ARBA" id="ARBA00022832"/>
    </source>
</evidence>
<dbReference type="AlphaFoldDB" id="A0A8D0KEL9"/>
<keyword evidence="3" id="KW-0547">Nucleotide-binding</keyword>
<evidence type="ECO:0000256" key="6">
    <source>
        <dbReference type="ARBA" id="ARBA00023098"/>
    </source>
</evidence>
<dbReference type="InterPro" id="IPR042099">
    <property type="entry name" value="ANL_N_sf"/>
</dbReference>
<dbReference type="Proteomes" id="UP000694421">
    <property type="component" value="Unplaced"/>
</dbReference>
<keyword evidence="5" id="KW-0067">ATP-binding</keyword>
<accession>A0A8D0KEL9</accession>
<dbReference type="Gene3D" id="3.40.50.12780">
    <property type="entry name" value="N-terminal domain of ligase-like"/>
    <property type="match status" value="1"/>
</dbReference>
<dbReference type="GO" id="GO:0004321">
    <property type="term" value="F:fatty-acyl-CoA synthase activity"/>
    <property type="evidence" value="ECO:0007669"/>
    <property type="project" value="TreeGrafter"/>
</dbReference>
<evidence type="ECO:0000256" key="8">
    <source>
        <dbReference type="ARBA" id="ARBA00048477"/>
    </source>
</evidence>
<dbReference type="GO" id="GO:0005759">
    <property type="term" value="C:mitochondrial matrix"/>
    <property type="evidence" value="ECO:0007669"/>
    <property type="project" value="TreeGrafter"/>
</dbReference>
<sequence length="257" mass="28845">MKAFLDVPQFLHLPQLLLHQSRRRLVSSLTSYYEAINNCEQEVPEYFNFASDVLDKWTQMEKDGLRPSKLAFWWVNDKKEEVKWSFEKLGILSQKVANMLCGPCGLQRGDRMVTALPRIPEWWLLNVACMRAGIVLISGTSQLTAKDIAYRLQASKAKSIVVSEALAPVIDSIASECRSLKTKLLVSDSSRNGWLNFQELFQAASADHDCVKTKSHEPSSIFFTSGSTGFPKMVEHSHCSYGIGFTASGSQLLLHLL</sequence>
<evidence type="ECO:0000259" key="9">
    <source>
        <dbReference type="Pfam" id="PF00501"/>
    </source>
</evidence>
<feature type="domain" description="AMP-dependent synthetase/ligase" evidence="9">
    <location>
        <begin position="67"/>
        <end position="240"/>
    </location>
</feature>
<evidence type="ECO:0000256" key="1">
    <source>
        <dbReference type="ARBA" id="ARBA00006432"/>
    </source>
</evidence>
<dbReference type="GO" id="GO:0006637">
    <property type="term" value="P:acyl-CoA metabolic process"/>
    <property type="evidence" value="ECO:0007669"/>
    <property type="project" value="TreeGrafter"/>
</dbReference>
<dbReference type="SUPFAM" id="SSF56801">
    <property type="entry name" value="Acetyl-CoA synthetase-like"/>
    <property type="match status" value="1"/>
</dbReference>
<dbReference type="PANTHER" id="PTHR43605:SF6">
    <property type="entry name" value="ACYL-COENZYME A SYNTHETASE ACSM5, MITOCHONDRIAL"/>
    <property type="match status" value="1"/>
</dbReference>
<keyword evidence="11" id="KW-1185">Reference proteome</keyword>
<evidence type="ECO:0000256" key="7">
    <source>
        <dbReference type="ARBA" id="ARBA00039009"/>
    </source>
</evidence>
<comment type="catalytic activity">
    <reaction evidence="8">
        <text>a medium-chain fatty acid + ATP + CoA = a medium-chain fatty acyl-CoA + AMP + diphosphate</text>
        <dbReference type="Rhea" id="RHEA:48340"/>
        <dbReference type="ChEBI" id="CHEBI:30616"/>
        <dbReference type="ChEBI" id="CHEBI:33019"/>
        <dbReference type="ChEBI" id="CHEBI:57287"/>
        <dbReference type="ChEBI" id="CHEBI:59558"/>
        <dbReference type="ChEBI" id="CHEBI:90546"/>
        <dbReference type="ChEBI" id="CHEBI:456215"/>
        <dbReference type="EC" id="6.2.1.2"/>
    </reaction>
    <physiologicalReaction direction="left-to-right" evidence="8">
        <dbReference type="Rhea" id="RHEA:48341"/>
    </physiologicalReaction>
</comment>
<evidence type="ECO:0000256" key="2">
    <source>
        <dbReference type="ARBA" id="ARBA00022598"/>
    </source>
</evidence>
<dbReference type="GO" id="GO:0006633">
    <property type="term" value="P:fatty acid biosynthetic process"/>
    <property type="evidence" value="ECO:0007669"/>
    <property type="project" value="TreeGrafter"/>
</dbReference>
<organism evidence="10 11">
    <name type="scientific">Salvator merianae</name>
    <name type="common">Argentine black and white tegu</name>
    <name type="synonym">Tupinambis merianae</name>
    <dbReference type="NCBI Taxonomy" id="96440"/>
    <lineage>
        <taxon>Eukaryota</taxon>
        <taxon>Metazoa</taxon>
        <taxon>Chordata</taxon>
        <taxon>Craniata</taxon>
        <taxon>Vertebrata</taxon>
        <taxon>Euteleostomi</taxon>
        <taxon>Lepidosauria</taxon>
        <taxon>Squamata</taxon>
        <taxon>Bifurcata</taxon>
        <taxon>Unidentata</taxon>
        <taxon>Episquamata</taxon>
        <taxon>Laterata</taxon>
        <taxon>Teiioidea</taxon>
        <taxon>Teiidae</taxon>
        <taxon>Salvator</taxon>
    </lineage>
</organism>
<dbReference type="PROSITE" id="PS00455">
    <property type="entry name" value="AMP_BINDING"/>
    <property type="match status" value="1"/>
</dbReference>
<dbReference type="InterPro" id="IPR000873">
    <property type="entry name" value="AMP-dep_synth/lig_dom"/>
</dbReference>
<evidence type="ECO:0000256" key="3">
    <source>
        <dbReference type="ARBA" id="ARBA00022741"/>
    </source>
</evidence>
<keyword evidence="4" id="KW-0276">Fatty acid metabolism</keyword>
<name>A0A8D0KEL9_SALMN</name>
<protein>
    <recommendedName>
        <fullName evidence="7">medium-chain acyl-CoA ligase</fullName>
        <ecNumber evidence="7">6.2.1.2</ecNumber>
    </recommendedName>
</protein>
<dbReference type="Ensembl" id="ENSSMRT00000025644.1">
    <property type="protein sequence ID" value="ENSSMRP00000021906.1"/>
    <property type="gene ID" value="ENSSMRG00000017034.1"/>
</dbReference>
<dbReference type="GeneTree" id="ENSGT00940000161148"/>
<evidence type="ECO:0000256" key="5">
    <source>
        <dbReference type="ARBA" id="ARBA00022840"/>
    </source>
</evidence>
<keyword evidence="2" id="KW-0436">Ligase</keyword>
<keyword evidence="6" id="KW-0443">Lipid metabolism</keyword>
<comment type="similarity">
    <text evidence="1">Belongs to the ATP-dependent AMP-binding enzyme family.</text>
</comment>
<evidence type="ECO:0000313" key="11">
    <source>
        <dbReference type="Proteomes" id="UP000694421"/>
    </source>
</evidence>
<reference evidence="10" key="2">
    <citation type="submission" date="2025-09" db="UniProtKB">
        <authorList>
            <consortium name="Ensembl"/>
        </authorList>
    </citation>
    <scope>IDENTIFICATION</scope>
</reference>